<accession>A0A849I4R3</accession>
<protein>
    <submittedName>
        <fullName evidence="3">DMT family transporter</fullName>
    </submittedName>
</protein>
<feature type="transmembrane region" description="Helical" evidence="1">
    <location>
        <begin position="283"/>
        <end position="301"/>
    </location>
</feature>
<sequence>MDMSLLWVPATLIASAGQVARNTMQRRLTEKIGTVGATQVRFLYGFPFSLLFLLLMLGFTGEPLPRPGPGFAAFILLGALAQILATGLMLAAMRQRSFSVVTALIKTEAVQIAVFGLVFLGDRLPPVAIAAIVLATAGVILVTWSPRTAGDIRTGGILPVALGVAAGALFALSAVGFRGAILNLESGSAFLRATTALAWSLFLQTAILALWLLLFDRPALLGSLREWRSSVGAGFVGAAASQFWFIGFALTAAANVRTLALVEVLMAQAVSRRVFAQSATPREFAGMGLIVLGVLGILLTAH</sequence>
<feature type="transmembrane region" description="Helical" evidence="1">
    <location>
        <begin position="98"/>
        <end position="120"/>
    </location>
</feature>
<evidence type="ECO:0000259" key="2">
    <source>
        <dbReference type="Pfam" id="PF00892"/>
    </source>
</evidence>
<evidence type="ECO:0000256" key="1">
    <source>
        <dbReference type="SAM" id="Phobius"/>
    </source>
</evidence>
<dbReference type="Proteomes" id="UP000564885">
    <property type="component" value="Unassembled WGS sequence"/>
</dbReference>
<dbReference type="EMBL" id="JABEPP010000005">
    <property type="protein sequence ID" value="NNM74432.1"/>
    <property type="molecule type" value="Genomic_DNA"/>
</dbReference>
<feature type="transmembrane region" description="Helical" evidence="1">
    <location>
        <begin position="127"/>
        <end position="145"/>
    </location>
</feature>
<name>A0A849I4R3_9HYPH</name>
<dbReference type="RefSeq" id="WP_171219864.1">
    <property type="nucleotide sequence ID" value="NZ_JABEPP010000005.1"/>
</dbReference>
<feature type="transmembrane region" description="Helical" evidence="1">
    <location>
        <begin position="40"/>
        <end position="59"/>
    </location>
</feature>
<dbReference type="Pfam" id="PF00892">
    <property type="entry name" value="EamA"/>
    <property type="match status" value="1"/>
</dbReference>
<dbReference type="Gene3D" id="1.10.3730.20">
    <property type="match status" value="1"/>
</dbReference>
<reference evidence="3 4" key="1">
    <citation type="submission" date="2020-04" db="EMBL/GenBank/DDBJ databases">
        <title>Enterovirga sp. isolate from soil.</title>
        <authorList>
            <person name="Chea S."/>
            <person name="Kim D.-U."/>
        </authorList>
    </citation>
    <scope>NUCLEOTIDE SEQUENCE [LARGE SCALE GENOMIC DNA]</scope>
    <source>
        <strain evidence="3 4">DB1703</strain>
    </source>
</reference>
<dbReference type="SUPFAM" id="SSF103481">
    <property type="entry name" value="Multidrug resistance efflux transporter EmrE"/>
    <property type="match status" value="2"/>
</dbReference>
<dbReference type="GO" id="GO:0016020">
    <property type="term" value="C:membrane"/>
    <property type="evidence" value="ECO:0007669"/>
    <property type="project" value="InterPro"/>
</dbReference>
<evidence type="ECO:0000313" key="3">
    <source>
        <dbReference type="EMBL" id="NNM74432.1"/>
    </source>
</evidence>
<keyword evidence="1" id="KW-1133">Transmembrane helix</keyword>
<dbReference type="AlphaFoldDB" id="A0A849I4R3"/>
<keyword evidence="1" id="KW-0812">Transmembrane</keyword>
<feature type="transmembrane region" description="Helical" evidence="1">
    <location>
        <begin position="157"/>
        <end position="177"/>
    </location>
</feature>
<keyword evidence="1" id="KW-0472">Membrane</keyword>
<feature type="transmembrane region" description="Helical" evidence="1">
    <location>
        <begin position="234"/>
        <end position="262"/>
    </location>
</feature>
<dbReference type="InterPro" id="IPR037185">
    <property type="entry name" value="EmrE-like"/>
</dbReference>
<evidence type="ECO:0000313" key="4">
    <source>
        <dbReference type="Proteomes" id="UP000564885"/>
    </source>
</evidence>
<feature type="domain" description="EamA" evidence="2">
    <location>
        <begin position="12"/>
        <end position="143"/>
    </location>
</feature>
<feature type="transmembrane region" description="Helical" evidence="1">
    <location>
        <begin position="189"/>
        <end position="214"/>
    </location>
</feature>
<proteinExistence type="predicted"/>
<comment type="caution">
    <text evidence="3">The sequence shown here is derived from an EMBL/GenBank/DDBJ whole genome shotgun (WGS) entry which is preliminary data.</text>
</comment>
<dbReference type="InterPro" id="IPR000620">
    <property type="entry name" value="EamA_dom"/>
</dbReference>
<organism evidence="3 4">
    <name type="scientific">Enterovirga aerilata</name>
    <dbReference type="NCBI Taxonomy" id="2730920"/>
    <lineage>
        <taxon>Bacteria</taxon>
        <taxon>Pseudomonadati</taxon>
        <taxon>Pseudomonadota</taxon>
        <taxon>Alphaproteobacteria</taxon>
        <taxon>Hyphomicrobiales</taxon>
        <taxon>Methylobacteriaceae</taxon>
        <taxon>Enterovirga</taxon>
    </lineage>
</organism>
<keyword evidence="4" id="KW-1185">Reference proteome</keyword>
<gene>
    <name evidence="3" type="ORF">HJG44_18910</name>
</gene>
<feature type="transmembrane region" description="Helical" evidence="1">
    <location>
        <begin position="71"/>
        <end position="92"/>
    </location>
</feature>